<evidence type="ECO:0000259" key="4">
    <source>
        <dbReference type="SMART" id="SM00645"/>
    </source>
</evidence>
<dbReference type="Pfam" id="PF08246">
    <property type="entry name" value="Inhibitor_I29"/>
    <property type="match status" value="1"/>
</dbReference>
<dbReference type="GO" id="GO:0006508">
    <property type="term" value="P:proteolysis"/>
    <property type="evidence" value="ECO:0007669"/>
    <property type="project" value="InterPro"/>
</dbReference>
<evidence type="ECO:0000256" key="3">
    <source>
        <dbReference type="SAM" id="SignalP"/>
    </source>
</evidence>
<dbReference type="Pfam" id="PF00112">
    <property type="entry name" value="Peptidase_C1"/>
    <property type="match status" value="1"/>
</dbReference>
<keyword evidence="7" id="KW-1185">Reference proteome</keyword>
<evidence type="ECO:0000256" key="1">
    <source>
        <dbReference type="ARBA" id="ARBA00008455"/>
    </source>
</evidence>
<keyword evidence="3" id="KW-0732">Signal</keyword>
<dbReference type="PANTHER" id="PTHR12411">
    <property type="entry name" value="CYSTEINE PROTEASE FAMILY C1-RELATED"/>
    <property type="match status" value="1"/>
</dbReference>
<dbReference type="InterPro" id="IPR013128">
    <property type="entry name" value="Peptidase_C1A"/>
</dbReference>
<gene>
    <name evidence="6" type="ORF">SNE40_003239</name>
</gene>
<organism evidence="6 7">
    <name type="scientific">Patella caerulea</name>
    <name type="common">Rayed Mediterranean limpet</name>
    <dbReference type="NCBI Taxonomy" id="87958"/>
    <lineage>
        <taxon>Eukaryota</taxon>
        <taxon>Metazoa</taxon>
        <taxon>Spiralia</taxon>
        <taxon>Lophotrochozoa</taxon>
        <taxon>Mollusca</taxon>
        <taxon>Gastropoda</taxon>
        <taxon>Patellogastropoda</taxon>
        <taxon>Patelloidea</taxon>
        <taxon>Patellidae</taxon>
        <taxon>Patella</taxon>
    </lineage>
</organism>
<dbReference type="SMART" id="SM00645">
    <property type="entry name" value="Pept_C1"/>
    <property type="match status" value="1"/>
</dbReference>
<dbReference type="CDD" id="cd02248">
    <property type="entry name" value="Peptidase_C1A"/>
    <property type="match status" value="1"/>
</dbReference>
<dbReference type="Proteomes" id="UP001347796">
    <property type="component" value="Unassembled WGS sequence"/>
</dbReference>
<dbReference type="InterPro" id="IPR039417">
    <property type="entry name" value="Peptidase_C1A_papain-like"/>
</dbReference>
<feature type="chain" id="PRO_5042818051" evidence="3">
    <location>
        <begin position="18"/>
        <end position="316"/>
    </location>
</feature>
<evidence type="ECO:0000256" key="2">
    <source>
        <dbReference type="ARBA" id="ARBA00023157"/>
    </source>
</evidence>
<protein>
    <submittedName>
        <fullName evidence="6">Uncharacterized protein</fullName>
    </submittedName>
</protein>
<dbReference type="SMART" id="SM00848">
    <property type="entry name" value="Inhibitor_I29"/>
    <property type="match status" value="1"/>
</dbReference>
<accession>A0AAN8KHM5</accession>
<dbReference type="GO" id="GO:0008234">
    <property type="term" value="F:cysteine-type peptidase activity"/>
    <property type="evidence" value="ECO:0007669"/>
    <property type="project" value="InterPro"/>
</dbReference>
<reference evidence="6 7" key="1">
    <citation type="submission" date="2024-01" db="EMBL/GenBank/DDBJ databases">
        <title>The genome of the rayed Mediterranean limpet Patella caerulea (Linnaeus, 1758).</title>
        <authorList>
            <person name="Anh-Thu Weber A."/>
            <person name="Halstead-Nussloch G."/>
        </authorList>
    </citation>
    <scope>NUCLEOTIDE SEQUENCE [LARGE SCALE GENOMIC DNA]</scope>
    <source>
        <strain evidence="6">AATW-2023a</strain>
        <tissue evidence="6">Whole specimen</tissue>
    </source>
</reference>
<evidence type="ECO:0000313" key="7">
    <source>
        <dbReference type="Proteomes" id="UP001347796"/>
    </source>
</evidence>
<feature type="domain" description="Peptidase C1A papain C-terminal" evidence="4">
    <location>
        <begin position="109"/>
        <end position="316"/>
    </location>
</feature>
<proteinExistence type="inferred from homology"/>
<dbReference type="InterPro" id="IPR000668">
    <property type="entry name" value="Peptidase_C1A_C"/>
</dbReference>
<dbReference type="Gene3D" id="3.90.70.10">
    <property type="entry name" value="Cysteine proteinases"/>
    <property type="match status" value="1"/>
</dbReference>
<feature type="signal peptide" evidence="3">
    <location>
        <begin position="1"/>
        <end position="17"/>
    </location>
</feature>
<name>A0AAN8KHM5_PATCE</name>
<comment type="similarity">
    <text evidence="1">Belongs to the peptidase C1 family.</text>
</comment>
<dbReference type="SUPFAM" id="SSF54001">
    <property type="entry name" value="Cysteine proteinases"/>
    <property type="match status" value="1"/>
</dbReference>
<dbReference type="PROSITE" id="PS00640">
    <property type="entry name" value="THIOL_PROTEASE_ASN"/>
    <property type="match status" value="1"/>
</dbReference>
<dbReference type="AlphaFoldDB" id="A0AAN8KHM5"/>
<dbReference type="EMBL" id="JAZGQO010000002">
    <property type="protein sequence ID" value="KAK6191590.1"/>
    <property type="molecule type" value="Genomic_DNA"/>
</dbReference>
<evidence type="ECO:0000259" key="5">
    <source>
        <dbReference type="SMART" id="SM00848"/>
    </source>
</evidence>
<sequence length="316" mass="35507">MNTLAILCLLCLTFGLSQQTSQDDEWQTWKQTHQKSYSNYKEEMYRRKIWQKKMNHINVHNNRVDKQYTLQMNRFGDQESMTKKKLIPQLQRPITLKQDNLVSSGDAAAPTSFDWRTKGVIGAVSNQGQIGDVEAIVAAESVASLQAIKTGQLFNLSAEEIDDCGCGEQLLIKDIFGCIRSKIGGLCTTQTYKQSPTQTCNKESCQAVGMVSGTNFIPHGDEAEMGKAILKSPLMVYVDASHPSFEMYSEGIYAEDSCSQSQIDHVLQVVGYGQRDNKSYWICKNSWGESWGINGYIWIERGRNMCGIASLAIYPY</sequence>
<comment type="caution">
    <text evidence="6">The sequence shown here is derived from an EMBL/GenBank/DDBJ whole genome shotgun (WGS) entry which is preliminary data.</text>
</comment>
<dbReference type="InterPro" id="IPR013201">
    <property type="entry name" value="Prot_inhib_I29"/>
</dbReference>
<dbReference type="FunFam" id="3.90.70.10:FF:000332">
    <property type="entry name" value="Cathepsin L1"/>
    <property type="match status" value="1"/>
</dbReference>
<dbReference type="InterPro" id="IPR038765">
    <property type="entry name" value="Papain-like_cys_pep_sf"/>
</dbReference>
<evidence type="ECO:0000313" key="6">
    <source>
        <dbReference type="EMBL" id="KAK6191590.1"/>
    </source>
</evidence>
<dbReference type="InterPro" id="IPR025661">
    <property type="entry name" value="Pept_asp_AS"/>
</dbReference>
<feature type="domain" description="Cathepsin propeptide inhibitor" evidence="5">
    <location>
        <begin position="26"/>
        <end position="81"/>
    </location>
</feature>
<keyword evidence="2" id="KW-1015">Disulfide bond</keyword>